<dbReference type="SUPFAM" id="SSF51905">
    <property type="entry name" value="FAD/NAD(P)-binding domain"/>
    <property type="match status" value="1"/>
</dbReference>
<comment type="similarity">
    <text evidence="2 6">Belongs to the FAD-dependent glycerol-3-phosphate dehydrogenase family.</text>
</comment>
<gene>
    <name evidence="8" type="ORF">C450_18454</name>
</gene>
<dbReference type="InterPro" id="IPR000447">
    <property type="entry name" value="G3P_DH_FAD-dep"/>
</dbReference>
<accession>M0MUN7</accession>
<dbReference type="PRINTS" id="PR01001">
    <property type="entry name" value="FADG3PDH"/>
</dbReference>
<proteinExistence type="inferred from homology"/>
<protein>
    <recommendedName>
        <fullName evidence="6">Glycerol-3-phosphate dehydrogenase</fullName>
        <ecNumber evidence="6">1.1.5.3</ecNumber>
    </recommendedName>
</protein>
<dbReference type="PROSITE" id="PS00977">
    <property type="entry name" value="FAD_G3PDH_1"/>
    <property type="match status" value="1"/>
</dbReference>
<dbReference type="GO" id="GO:0006072">
    <property type="term" value="P:glycerol-3-phosphate metabolic process"/>
    <property type="evidence" value="ECO:0007669"/>
    <property type="project" value="UniProtKB-UniRule"/>
</dbReference>
<dbReference type="Proteomes" id="UP000011625">
    <property type="component" value="Unassembled WGS sequence"/>
</dbReference>
<keyword evidence="4" id="KW-0274">FAD</keyword>
<feature type="domain" description="FAD dependent oxidoreductase" evidence="7">
    <location>
        <begin position="14"/>
        <end position="367"/>
    </location>
</feature>
<reference evidence="8 9" key="1">
    <citation type="journal article" date="2014" name="PLoS Genet.">
        <title>Phylogenetically driven sequencing of extremely halophilic archaea reveals strategies for static and dynamic osmo-response.</title>
        <authorList>
            <person name="Becker E.A."/>
            <person name="Seitzer P.M."/>
            <person name="Tritt A."/>
            <person name="Larsen D."/>
            <person name="Krusor M."/>
            <person name="Yao A.I."/>
            <person name="Wu D."/>
            <person name="Madern D."/>
            <person name="Eisen J.A."/>
            <person name="Darling A.E."/>
            <person name="Facciotti M.T."/>
        </authorList>
    </citation>
    <scope>NUCLEOTIDE SEQUENCE [LARGE SCALE GENOMIC DNA]</scope>
    <source>
        <strain evidence="8 9">DSM 8989</strain>
    </source>
</reference>
<comment type="catalytic activity">
    <reaction evidence="6">
        <text>a quinone + sn-glycerol 3-phosphate = dihydroxyacetone phosphate + a quinol</text>
        <dbReference type="Rhea" id="RHEA:18977"/>
        <dbReference type="ChEBI" id="CHEBI:24646"/>
        <dbReference type="ChEBI" id="CHEBI:57597"/>
        <dbReference type="ChEBI" id="CHEBI:57642"/>
        <dbReference type="ChEBI" id="CHEBI:132124"/>
        <dbReference type="EC" id="1.1.5.3"/>
    </reaction>
</comment>
<dbReference type="PATRIC" id="fig|1227456.3.peg.3753"/>
<dbReference type="PANTHER" id="PTHR11985:SF15">
    <property type="entry name" value="GLYCEROL-3-PHOSPHATE DEHYDROGENASE, MITOCHONDRIAL"/>
    <property type="match status" value="1"/>
</dbReference>
<evidence type="ECO:0000256" key="6">
    <source>
        <dbReference type="RuleBase" id="RU361217"/>
    </source>
</evidence>
<comment type="caution">
    <text evidence="8">The sequence shown here is derived from an EMBL/GenBank/DDBJ whole genome shotgun (WGS) entry which is preliminary data.</text>
</comment>
<dbReference type="STRING" id="1227456.C450_18454"/>
<evidence type="ECO:0000256" key="2">
    <source>
        <dbReference type="ARBA" id="ARBA00007330"/>
    </source>
</evidence>
<comment type="cofactor">
    <cofactor evidence="1 6">
        <name>FAD</name>
        <dbReference type="ChEBI" id="CHEBI:57692"/>
    </cofactor>
</comment>
<sequence>MEWTLIDDVSVTTDVLVIGGGATGTGVARDLAMRGVDVVLVERDGLSGGTTGRSHGLLHSGARYAEADPEGAAACIAENRVLREIAGACLRDTGGYFVQLAGDDPDYFAAKRDACRGLGIEVDVRSGTAARETVPELSSDVERVMQIPDAVAYPSRLVAATAQSARDHGAAIHTDAPLTDLHSDTETAADGATDEAVTAATVGGRVDDRVEAEHVVNATGAWAGECAALAGIDLAMSPTRGVMVAVENEELDTVLNRCREPADGDIVVPHENQVVLGTTSVAVDDPDEYPQPGRAVERMIDECAAMVPVLDGREPARTYWGVRPLYDPGAAGEGARAISRDFFLLDHEARDDIDGFTSIVGGKLTTHRRMAEAVADHVCARLGVDVACRTADEPLPGHDDPAVLDELVREFDAGSPADRDVTGA</sequence>
<dbReference type="InterPro" id="IPR036188">
    <property type="entry name" value="FAD/NAD-bd_sf"/>
</dbReference>
<dbReference type="EC" id="1.1.5.3" evidence="6"/>
<organism evidence="8 9">
    <name type="scientific">Halococcus salifodinae DSM 8989</name>
    <dbReference type="NCBI Taxonomy" id="1227456"/>
    <lineage>
        <taxon>Archaea</taxon>
        <taxon>Methanobacteriati</taxon>
        <taxon>Methanobacteriota</taxon>
        <taxon>Stenosarchaea group</taxon>
        <taxon>Halobacteria</taxon>
        <taxon>Halobacteriales</taxon>
        <taxon>Halococcaceae</taxon>
        <taxon>Halococcus</taxon>
    </lineage>
</organism>
<name>M0MUN7_9EURY</name>
<dbReference type="Pfam" id="PF01266">
    <property type="entry name" value="DAO"/>
    <property type="match status" value="1"/>
</dbReference>
<evidence type="ECO:0000256" key="5">
    <source>
        <dbReference type="ARBA" id="ARBA00023002"/>
    </source>
</evidence>
<keyword evidence="3 6" id="KW-0285">Flavoprotein</keyword>
<dbReference type="SUPFAM" id="SSF54373">
    <property type="entry name" value="FAD-linked reductases, C-terminal domain"/>
    <property type="match status" value="1"/>
</dbReference>
<dbReference type="Gene3D" id="3.30.9.10">
    <property type="entry name" value="D-Amino Acid Oxidase, subunit A, domain 2"/>
    <property type="match status" value="1"/>
</dbReference>
<evidence type="ECO:0000313" key="9">
    <source>
        <dbReference type="Proteomes" id="UP000011625"/>
    </source>
</evidence>
<evidence type="ECO:0000256" key="4">
    <source>
        <dbReference type="ARBA" id="ARBA00022827"/>
    </source>
</evidence>
<dbReference type="AlphaFoldDB" id="M0MUN7"/>
<dbReference type="GO" id="GO:0004368">
    <property type="term" value="F:glycerol-3-phosphate dehydrogenase (quinone) activity"/>
    <property type="evidence" value="ECO:0007669"/>
    <property type="project" value="UniProtKB-EC"/>
</dbReference>
<dbReference type="Gene3D" id="3.50.50.60">
    <property type="entry name" value="FAD/NAD(P)-binding domain"/>
    <property type="match status" value="2"/>
</dbReference>
<dbReference type="GO" id="GO:0009331">
    <property type="term" value="C:glycerol-3-phosphate dehydrogenase (FAD) complex"/>
    <property type="evidence" value="ECO:0007669"/>
    <property type="project" value="UniProtKB-UniRule"/>
</dbReference>
<evidence type="ECO:0000313" key="8">
    <source>
        <dbReference type="EMBL" id="EMA49003.1"/>
    </source>
</evidence>
<dbReference type="InterPro" id="IPR006076">
    <property type="entry name" value="FAD-dep_OxRdtase"/>
</dbReference>
<evidence type="ECO:0000259" key="7">
    <source>
        <dbReference type="Pfam" id="PF01266"/>
    </source>
</evidence>
<evidence type="ECO:0000256" key="1">
    <source>
        <dbReference type="ARBA" id="ARBA00001974"/>
    </source>
</evidence>
<keyword evidence="9" id="KW-1185">Reference proteome</keyword>
<dbReference type="PANTHER" id="PTHR11985">
    <property type="entry name" value="GLYCEROL-3-PHOSPHATE DEHYDROGENASE"/>
    <property type="match status" value="1"/>
</dbReference>
<evidence type="ECO:0000256" key="3">
    <source>
        <dbReference type="ARBA" id="ARBA00022630"/>
    </source>
</evidence>
<dbReference type="EMBL" id="AOME01000080">
    <property type="protein sequence ID" value="EMA49003.1"/>
    <property type="molecule type" value="Genomic_DNA"/>
</dbReference>
<keyword evidence="5 6" id="KW-0560">Oxidoreductase</keyword>